<dbReference type="Proteomes" id="UP000814176">
    <property type="component" value="Unassembled WGS sequence"/>
</dbReference>
<keyword evidence="2" id="KW-0812">Transmembrane</keyword>
<organism evidence="7 8">
    <name type="scientific">Rhodofomes roseus</name>
    <dbReference type="NCBI Taxonomy" id="34475"/>
    <lineage>
        <taxon>Eukaryota</taxon>
        <taxon>Fungi</taxon>
        <taxon>Dikarya</taxon>
        <taxon>Basidiomycota</taxon>
        <taxon>Agaricomycotina</taxon>
        <taxon>Agaricomycetes</taxon>
        <taxon>Polyporales</taxon>
        <taxon>Rhodofomes</taxon>
    </lineage>
</organism>
<evidence type="ECO:0000256" key="1">
    <source>
        <dbReference type="ARBA" id="ARBA00004141"/>
    </source>
</evidence>
<dbReference type="EMBL" id="JADCUA010000005">
    <property type="protein sequence ID" value="KAH9839970.1"/>
    <property type="molecule type" value="Genomic_DNA"/>
</dbReference>
<evidence type="ECO:0000256" key="4">
    <source>
        <dbReference type="ARBA" id="ARBA00023136"/>
    </source>
</evidence>
<dbReference type="RefSeq" id="XP_047781620.1">
    <property type="nucleotide sequence ID" value="XM_047918757.1"/>
</dbReference>
<evidence type="ECO:0000256" key="2">
    <source>
        <dbReference type="ARBA" id="ARBA00022692"/>
    </source>
</evidence>
<feature type="signal peptide" evidence="6">
    <location>
        <begin position="1"/>
        <end position="24"/>
    </location>
</feature>
<comment type="caution">
    <text evidence="7">The sequence shown here is derived from an EMBL/GenBank/DDBJ whole genome shotgun (WGS) entry which is preliminary data.</text>
</comment>
<dbReference type="Gene3D" id="1.20.120.1630">
    <property type="match status" value="1"/>
</dbReference>
<keyword evidence="5" id="KW-0256">Endoplasmic reticulum</keyword>
<sequence>MSTRTAFHVALLGVAAYMTHRSSTAPTPPPKDDEVRQDVKPTERIFGKVARRMGDAVKYMTWASAGCTVAVLIAREYPSELSTNILRRLILVGTGAAARIQPTPVVLAGCALTAFGAAIRMACFRTLDRFFTFEVTVKEGHRLCTNGPYSVVRHPSYTGWCVQTIGVTLWNCCAGSWAREAGWLDRPGGMIAACAFVGVQAYIGLSMIMRCSQEDALMKKQFGESWDEWAKRVPYRLVPFLY</sequence>
<comment type="catalytic activity">
    <reaction evidence="5">
        <text>[protein]-C-terminal S-[(2E,6E)-farnesyl]-L-cysteine + S-adenosyl-L-methionine = [protein]-C-terminal S-[(2E,6E)-farnesyl]-L-cysteine methyl ester + S-adenosyl-L-homocysteine</text>
        <dbReference type="Rhea" id="RHEA:21672"/>
        <dbReference type="Rhea" id="RHEA-COMP:12125"/>
        <dbReference type="Rhea" id="RHEA-COMP:12126"/>
        <dbReference type="ChEBI" id="CHEBI:57856"/>
        <dbReference type="ChEBI" id="CHEBI:59789"/>
        <dbReference type="ChEBI" id="CHEBI:90510"/>
        <dbReference type="ChEBI" id="CHEBI:90511"/>
        <dbReference type="EC" id="2.1.1.100"/>
    </reaction>
</comment>
<evidence type="ECO:0000256" key="6">
    <source>
        <dbReference type="SAM" id="SignalP"/>
    </source>
</evidence>
<keyword evidence="5" id="KW-0808">Transferase</keyword>
<comment type="subcellular location">
    <subcellularLocation>
        <location evidence="5">Endoplasmic reticulum membrane</location>
        <topology evidence="5">Multi-pass membrane protein</topology>
    </subcellularLocation>
    <subcellularLocation>
        <location evidence="1">Membrane</location>
        <topology evidence="1">Multi-pass membrane protein</topology>
    </subcellularLocation>
</comment>
<dbReference type="GeneID" id="71999489"/>
<dbReference type="Pfam" id="PF04140">
    <property type="entry name" value="ICMT"/>
    <property type="match status" value="1"/>
</dbReference>
<evidence type="ECO:0000313" key="7">
    <source>
        <dbReference type="EMBL" id="KAH9839970.1"/>
    </source>
</evidence>
<keyword evidence="3" id="KW-1133">Transmembrane helix</keyword>
<reference evidence="7 8" key="1">
    <citation type="journal article" date="2021" name="Environ. Microbiol.">
        <title>Gene family expansions and transcriptome signatures uncover fungal adaptations to wood decay.</title>
        <authorList>
            <person name="Hage H."/>
            <person name="Miyauchi S."/>
            <person name="Viragh M."/>
            <person name="Drula E."/>
            <person name="Min B."/>
            <person name="Chaduli D."/>
            <person name="Navarro D."/>
            <person name="Favel A."/>
            <person name="Norest M."/>
            <person name="Lesage-Meessen L."/>
            <person name="Balint B."/>
            <person name="Merenyi Z."/>
            <person name="de Eugenio L."/>
            <person name="Morin E."/>
            <person name="Martinez A.T."/>
            <person name="Baldrian P."/>
            <person name="Stursova M."/>
            <person name="Martinez M.J."/>
            <person name="Novotny C."/>
            <person name="Magnuson J.K."/>
            <person name="Spatafora J.W."/>
            <person name="Maurice S."/>
            <person name="Pangilinan J."/>
            <person name="Andreopoulos W."/>
            <person name="LaButti K."/>
            <person name="Hundley H."/>
            <person name="Na H."/>
            <person name="Kuo A."/>
            <person name="Barry K."/>
            <person name="Lipzen A."/>
            <person name="Henrissat B."/>
            <person name="Riley R."/>
            <person name="Ahrendt S."/>
            <person name="Nagy L.G."/>
            <person name="Grigoriev I.V."/>
            <person name="Martin F."/>
            <person name="Rosso M.N."/>
        </authorList>
    </citation>
    <scope>NUCLEOTIDE SEQUENCE [LARGE SCALE GENOMIC DNA]</scope>
    <source>
        <strain evidence="7 8">CIRM-BRFM 1785</strain>
    </source>
</reference>
<dbReference type="EC" id="2.1.1.100" evidence="5"/>
<evidence type="ECO:0000256" key="3">
    <source>
        <dbReference type="ARBA" id="ARBA00022989"/>
    </source>
</evidence>
<keyword evidence="6" id="KW-0732">Signal</keyword>
<keyword evidence="5" id="KW-0949">S-adenosyl-L-methionine</keyword>
<name>A0ABQ8KNJ5_9APHY</name>
<dbReference type="PANTHER" id="PTHR43847">
    <property type="entry name" value="BLL3993 PROTEIN"/>
    <property type="match status" value="1"/>
</dbReference>
<dbReference type="InterPro" id="IPR007269">
    <property type="entry name" value="ICMT_MeTrfase"/>
</dbReference>
<comment type="similarity">
    <text evidence="5">Belongs to the class VI-like SAM-binding methyltransferase superfamily. Isoprenylcysteine carboxyl methyltransferase family.</text>
</comment>
<dbReference type="InterPro" id="IPR052527">
    <property type="entry name" value="Metal_cation-efflux_comp"/>
</dbReference>
<evidence type="ECO:0000256" key="5">
    <source>
        <dbReference type="RuleBase" id="RU362022"/>
    </source>
</evidence>
<keyword evidence="5" id="KW-0489">Methyltransferase</keyword>
<accession>A0ABQ8KNJ5</accession>
<proteinExistence type="inferred from homology"/>
<gene>
    <name evidence="7" type="ORF">C8Q71DRAFT_471100</name>
</gene>
<keyword evidence="4" id="KW-0472">Membrane</keyword>
<evidence type="ECO:0000313" key="8">
    <source>
        <dbReference type="Proteomes" id="UP000814176"/>
    </source>
</evidence>
<dbReference type="PANTHER" id="PTHR43847:SF1">
    <property type="entry name" value="BLL3993 PROTEIN"/>
    <property type="match status" value="1"/>
</dbReference>
<protein>
    <recommendedName>
        <fullName evidence="5">Protein-S-isoprenylcysteine O-methyltransferase</fullName>
        <ecNumber evidence="5">2.1.1.100</ecNumber>
    </recommendedName>
</protein>
<keyword evidence="8" id="KW-1185">Reference proteome</keyword>
<feature type="chain" id="PRO_5045751335" description="Protein-S-isoprenylcysteine O-methyltransferase" evidence="6">
    <location>
        <begin position="25"/>
        <end position="242"/>
    </location>
</feature>